<organism evidence="2 3">
    <name type="scientific">Mesorhizobium delmotii</name>
    <dbReference type="NCBI Taxonomy" id="1631247"/>
    <lineage>
        <taxon>Bacteria</taxon>
        <taxon>Pseudomonadati</taxon>
        <taxon>Pseudomonadota</taxon>
        <taxon>Alphaproteobacteria</taxon>
        <taxon>Hyphomicrobiales</taxon>
        <taxon>Phyllobacteriaceae</taxon>
        <taxon>Mesorhizobium</taxon>
    </lineage>
</organism>
<dbReference type="PANTHER" id="PTHR13696:SF96">
    <property type="entry name" value="COBQ_COBB_MIND_PARA NUCLEOTIDE BINDING DOMAIN-CONTAINING PROTEIN"/>
    <property type="match status" value="1"/>
</dbReference>
<dbReference type="InterPro" id="IPR050678">
    <property type="entry name" value="DNA_Partitioning_ATPase"/>
</dbReference>
<gene>
    <name evidence="2" type="ORF">BQ8482_360172</name>
</gene>
<dbReference type="PANTHER" id="PTHR13696">
    <property type="entry name" value="P-LOOP CONTAINING NUCLEOSIDE TRIPHOSPHATE HYDROLASE"/>
    <property type="match status" value="1"/>
</dbReference>
<dbReference type="Pfam" id="PF01656">
    <property type="entry name" value="CbiA"/>
    <property type="match status" value="1"/>
</dbReference>
<evidence type="ECO:0000313" key="3">
    <source>
        <dbReference type="Proteomes" id="UP000245698"/>
    </source>
</evidence>
<dbReference type="RefSeq" id="WP_123150432.1">
    <property type="nucleotide sequence ID" value="NZ_FUIG01000044.1"/>
</dbReference>
<dbReference type="CDD" id="cd02042">
    <property type="entry name" value="ParAB_family"/>
    <property type="match status" value="1"/>
</dbReference>
<evidence type="ECO:0000259" key="1">
    <source>
        <dbReference type="Pfam" id="PF01656"/>
    </source>
</evidence>
<protein>
    <submittedName>
        <fullName evidence="2">Putative ParA-like protein</fullName>
    </submittedName>
</protein>
<name>A0A2P9ARH8_9HYPH</name>
<dbReference type="Proteomes" id="UP000245698">
    <property type="component" value="Unassembled WGS sequence"/>
</dbReference>
<accession>A0A2P9ARH8</accession>
<reference evidence="3" key="1">
    <citation type="submission" date="2016-12" db="EMBL/GenBank/DDBJ databases">
        <authorList>
            <person name="Brunel B."/>
        </authorList>
    </citation>
    <scope>NUCLEOTIDE SEQUENCE [LARGE SCALE GENOMIC DNA]</scope>
</reference>
<keyword evidence="3" id="KW-1185">Reference proteome</keyword>
<dbReference type="InterPro" id="IPR027417">
    <property type="entry name" value="P-loop_NTPase"/>
</dbReference>
<feature type="domain" description="CobQ/CobB/MinD/ParA nucleotide binding" evidence="1">
    <location>
        <begin position="3"/>
        <end position="185"/>
    </location>
</feature>
<dbReference type="AlphaFoldDB" id="A0A2P9ARH8"/>
<dbReference type="SUPFAM" id="SSF52540">
    <property type="entry name" value="P-loop containing nucleoside triphosphate hydrolases"/>
    <property type="match status" value="1"/>
</dbReference>
<dbReference type="InterPro" id="IPR002586">
    <property type="entry name" value="CobQ/CobB/MinD/ParA_Nub-bd_dom"/>
</dbReference>
<dbReference type="Gene3D" id="3.40.50.300">
    <property type="entry name" value="P-loop containing nucleotide triphosphate hydrolases"/>
    <property type="match status" value="1"/>
</dbReference>
<dbReference type="PIRSF" id="PIRSF009320">
    <property type="entry name" value="Nuc_binding_HP_1000"/>
    <property type="match status" value="1"/>
</dbReference>
<proteinExistence type="predicted"/>
<dbReference type="EMBL" id="FUIG01000044">
    <property type="protein sequence ID" value="SJM33771.1"/>
    <property type="molecule type" value="Genomic_DNA"/>
</dbReference>
<evidence type="ECO:0000313" key="2">
    <source>
        <dbReference type="EMBL" id="SJM33771.1"/>
    </source>
</evidence>
<sequence length="228" mass="24820">MIITVAVAKGGVGKSTLVRALASVAAHQGHQVFVIDADERRNIDRWSMLLNRFGNKPENLEIVAVTTPTDILALAQEQDRKGKLVIIDTEGKTNDELTAALFAADIAVVPVHLAMDDITAAHQLVNGHIPLVAENRGFALPVMYVFTNNTFIDKRARALADLREIIQQNGTRIAGDEMPYRIAYKDMQTGATLYAGGRVDPKAIVESEAIFAEIVQYVIEANRSAAAE</sequence>